<evidence type="ECO:0000259" key="1">
    <source>
        <dbReference type="Pfam" id="PF07179"/>
    </source>
</evidence>
<accession>A0A369BV78</accession>
<dbReference type="Proteomes" id="UP000252707">
    <property type="component" value="Unassembled WGS sequence"/>
</dbReference>
<dbReference type="InterPro" id="IPR009839">
    <property type="entry name" value="SseB_N"/>
</dbReference>
<dbReference type="Pfam" id="PF07179">
    <property type="entry name" value="SseB"/>
    <property type="match status" value="1"/>
</dbReference>
<evidence type="ECO:0000313" key="2">
    <source>
        <dbReference type="EMBL" id="RCX24905.1"/>
    </source>
</evidence>
<organism evidence="2 3">
    <name type="scientific">Thioalbus denitrificans</name>
    <dbReference type="NCBI Taxonomy" id="547122"/>
    <lineage>
        <taxon>Bacteria</taxon>
        <taxon>Pseudomonadati</taxon>
        <taxon>Pseudomonadota</taxon>
        <taxon>Gammaproteobacteria</taxon>
        <taxon>Chromatiales</taxon>
        <taxon>Ectothiorhodospiraceae</taxon>
        <taxon>Thioalbus</taxon>
    </lineage>
</organism>
<proteinExistence type="predicted"/>
<name>A0A369BV78_9GAMM</name>
<protein>
    <submittedName>
        <fullName evidence="2">Type III secretion system (T3SS) SseB-like protein</fullName>
    </submittedName>
</protein>
<dbReference type="OrthoDB" id="8561064at2"/>
<gene>
    <name evidence="2" type="ORF">DFQ59_1131</name>
</gene>
<sequence length="139" mass="14946">MSERFEPHNDLERALLDAQEGRLAEDAFMATLLQSQVFLPIYDKTRIGGFQDSRSAQPLTLKDADGQEVVVIFTSPERAKPFVADYPGYGGGLLAEFSWVLEKLGAGVALSLNPGSEVGIDMEADMVAALSQQSGGPVN</sequence>
<keyword evidence="3" id="KW-1185">Reference proteome</keyword>
<comment type="caution">
    <text evidence="2">The sequence shown here is derived from an EMBL/GenBank/DDBJ whole genome shotgun (WGS) entry which is preliminary data.</text>
</comment>
<reference evidence="2 3" key="1">
    <citation type="submission" date="2018-07" db="EMBL/GenBank/DDBJ databases">
        <title>Genomic Encyclopedia of Type Strains, Phase IV (KMG-IV): sequencing the most valuable type-strain genomes for metagenomic binning, comparative biology and taxonomic classification.</title>
        <authorList>
            <person name="Goeker M."/>
        </authorList>
    </citation>
    <scope>NUCLEOTIDE SEQUENCE [LARGE SCALE GENOMIC DNA]</scope>
    <source>
        <strain evidence="2 3">DSM 26407</strain>
    </source>
</reference>
<dbReference type="AlphaFoldDB" id="A0A369BV78"/>
<dbReference type="EMBL" id="QPJY01000013">
    <property type="protein sequence ID" value="RCX24905.1"/>
    <property type="molecule type" value="Genomic_DNA"/>
</dbReference>
<feature type="domain" description="SseB protein N-terminal" evidence="1">
    <location>
        <begin position="11"/>
        <end position="129"/>
    </location>
</feature>
<evidence type="ECO:0000313" key="3">
    <source>
        <dbReference type="Proteomes" id="UP000252707"/>
    </source>
</evidence>
<dbReference type="RefSeq" id="WP_114280971.1">
    <property type="nucleotide sequence ID" value="NZ_QPJY01000013.1"/>
</dbReference>